<name>A0A3G2QYM2_9STRA</name>
<keyword evidence="1" id="KW-1133">Transmembrane helix</keyword>
<sequence>MLNVFCITFPIVLFSFSNKTNATSFKKKIVESSKTIVLNELDEKSFSIYYKSFDYRFKLKTSAPKSLSISEKEIIFKKFSLKLQKLLFYLETSKDLSYNQLVIDNLLGNLKNSTSIPLKNCLENKRLIKEKINFNFKSSFYKNPFLTIRGGYLNEIFILINDNSQIRFNHFQKILQSKKAFKYFLFCCIIFLIFYLNKVKIEQFCFFLKSKLKFIKIFSQNLNKPFNKAVLKKFKLLKKIKFKPLEIKTGQKNRLMGKKSLKFIYEKIPKNGIKSFFKTLSNKIDPFLKIRVKFRPFNPIKTENEEVDFNNTITNLFNLLSEDI</sequence>
<dbReference type="EMBL" id="MH795128">
    <property type="protein sequence ID" value="AYO28089.1"/>
    <property type="molecule type" value="Genomic_DNA"/>
</dbReference>
<evidence type="ECO:0000256" key="2">
    <source>
        <dbReference type="SAM" id="SignalP"/>
    </source>
</evidence>
<reference evidence="3" key="1">
    <citation type="submission" date="2018-08" db="EMBL/GenBank/DDBJ databases">
        <title>Comparative Plastid Genomics of Synurophyceae: Evolutionary Evidence of Lateral Gene Transfer and Inverted Repeat Dynamics.</title>
        <authorList>
            <person name="Kim J.I."/>
            <person name="Shin H."/>
            <person name="Skaloud P."/>
            <person name="Jung J."/>
            <person name="Yoon H.S."/>
            <person name="Archibald J.M."/>
            <person name="Shin W."/>
        </authorList>
    </citation>
    <scope>NUCLEOTIDE SEQUENCE</scope>
    <source>
        <strain evidence="3">S114.C7</strain>
    </source>
</reference>
<accession>A0A3G2QYM2</accession>
<geneLocation type="plastid" evidence="3"/>
<keyword evidence="3" id="KW-0934">Plastid</keyword>
<evidence type="ECO:0000313" key="3">
    <source>
        <dbReference type="EMBL" id="AYO28089.1"/>
    </source>
</evidence>
<organism evidence="3">
    <name type="scientific">Synura petersenii</name>
    <dbReference type="NCBI Taxonomy" id="52555"/>
    <lineage>
        <taxon>Eukaryota</taxon>
        <taxon>Sar</taxon>
        <taxon>Stramenopiles</taxon>
        <taxon>Ochrophyta</taxon>
        <taxon>Synurophyceae</taxon>
        <taxon>Synurales</taxon>
        <taxon>Mallomonadaceae</taxon>
        <taxon>Synura</taxon>
    </lineage>
</organism>
<feature type="chain" id="PRO_5018110694" description="Ribosomal protein S3" evidence="2">
    <location>
        <begin position="23"/>
        <end position="324"/>
    </location>
</feature>
<protein>
    <recommendedName>
        <fullName evidence="4">Ribosomal protein S3</fullName>
    </recommendedName>
</protein>
<feature type="signal peptide" evidence="2">
    <location>
        <begin position="1"/>
        <end position="22"/>
    </location>
</feature>
<keyword evidence="1" id="KW-0812">Transmembrane</keyword>
<keyword evidence="1" id="KW-0472">Membrane</keyword>
<keyword evidence="2" id="KW-0732">Signal</keyword>
<feature type="transmembrane region" description="Helical" evidence="1">
    <location>
        <begin position="180"/>
        <end position="197"/>
    </location>
</feature>
<proteinExistence type="predicted"/>
<evidence type="ECO:0008006" key="4">
    <source>
        <dbReference type="Google" id="ProtNLM"/>
    </source>
</evidence>
<evidence type="ECO:0000256" key="1">
    <source>
        <dbReference type="SAM" id="Phobius"/>
    </source>
</evidence>
<dbReference type="AlphaFoldDB" id="A0A3G2QYM2"/>